<evidence type="ECO:0000259" key="8">
    <source>
        <dbReference type="PROSITE" id="PS50850"/>
    </source>
</evidence>
<accession>A0A9W9FF64</accession>
<keyword evidence="5 7" id="KW-0472">Membrane</keyword>
<sequence length="483" mass="52876">MEKGGGDAPFTILSERHKKWTIAITSLVTFVSPVSANIYYPALNEMASELGTTSSKINLTITAFMIVQGVGPFFVASMSDIYGRRATSIGALVIYLAVNIGLALQSSYPALMTLRCLQSFGSSTASITCTAVAADLVPRAERGKYMIYSTLGVTVGPAVGPIIGGILTQFLTWRSTFWFLVIFAGVMVALLLFFVPETCRLVVGNGSILPPKWNWPIVQCIRSKGEQSSQSVDPLEAGKPPDPPHRPSPLDTIRISMERETFAVIFSTTLLYCGYTAVLSTLPSQLQEKYGFNALQVGLCYIPYGMGSLSSRWTIGTLIDWNFRRFAKIHGVEIVQNRQSQLDSIPVEKARLQITIPLIYMSSIVIVGYGWVMNFHTNLAGPLIMLFFVSHLVAGASSVLTTLLVDLHVNRPATVNTARNLFRCLAGAGAVAGAVPLINVIGIGWFGTIIAFIWVLFSPVMWGVYFWGHDYRQRKNASQKDVY</sequence>
<evidence type="ECO:0000313" key="9">
    <source>
        <dbReference type="EMBL" id="KAJ5099095.1"/>
    </source>
</evidence>
<protein>
    <recommendedName>
        <fullName evidence="8">Major facilitator superfamily (MFS) profile domain-containing protein</fullName>
    </recommendedName>
</protein>
<dbReference type="Proteomes" id="UP001149074">
    <property type="component" value="Unassembled WGS sequence"/>
</dbReference>
<feature type="transmembrane region" description="Helical" evidence="7">
    <location>
        <begin position="421"/>
        <end position="443"/>
    </location>
</feature>
<dbReference type="SUPFAM" id="SSF103473">
    <property type="entry name" value="MFS general substrate transporter"/>
    <property type="match status" value="1"/>
</dbReference>
<proteinExistence type="predicted"/>
<name>A0A9W9FF64_9EURO</name>
<dbReference type="PROSITE" id="PS50850">
    <property type="entry name" value="MFS"/>
    <property type="match status" value="1"/>
</dbReference>
<dbReference type="InterPro" id="IPR036259">
    <property type="entry name" value="MFS_trans_sf"/>
</dbReference>
<evidence type="ECO:0000256" key="6">
    <source>
        <dbReference type="SAM" id="MobiDB-lite"/>
    </source>
</evidence>
<organism evidence="9 10">
    <name type="scientific">Penicillium argentinense</name>
    <dbReference type="NCBI Taxonomy" id="1131581"/>
    <lineage>
        <taxon>Eukaryota</taxon>
        <taxon>Fungi</taxon>
        <taxon>Dikarya</taxon>
        <taxon>Ascomycota</taxon>
        <taxon>Pezizomycotina</taxon>
        <taxon>Eurotiomycetes</taxon>
        <taxon>Eurotiomycetidae</taxon>
        <taxon>Eurotiales</taxon>
        <taxon>Aspergillaceae</taxon>
        <taxon>Penicillium</taxon>
    </lineage>
</organism>
<dbReference type="PANTHER" id="PTHR23502:SF51">
    <property type="entry name" value="QUINIDINE RESISTANCE PROTEIN 1-RELATED"/>
    <property type="match status" value="1"/>
</dbReference>
<dbReference type="Gene3D" id="1.20.1250.20">
    <property type="entry name" value="MFS general substrate transporter like domains"/>
    <property type="match status" value="1"/>
</dbReference>
<feature type="transmembrane region" description="Helical" evidence="7">
    <location>
        <begin position="145"/>
        <end position="171"/>
    </location>
</feature>
<dbReference type="InterPro" id="IPR011701">
    <property type="entry name" value="MFS"/>
</dbReference>
<dbReference type="EMBL" id="JAPQKI010000005">
    <property type="protein sequence ID" value="KAJ5099095.1"/>
    <property type="molecule type" value="Genomic_DNA"/>
</dbReference>
<gene>
    <name evidence="9" type="ORF">N7532_006096</name>
</gene>
<feature type="transmembrane region" description="Helical" evidence="7">
    <location>
        <begin position="294"/>
        <end position="315"/>
    </location>
</feature>
<evidence type="ECO:0000256" key="1">
    <source>
        <dbReference type="ARBA" id="ARBA00004141"/>
    </source>
</evidence>
<feature type="transmembrane region" description="Helical" evidence="7">
    <location>
        <begin position="20"/>
        <end position="39"/>
    </location>
</feature>
<dbReference type="Gene3D" id="1.20.1720.10">
    <property type="entry name" value="Multidrug resistance protein D"/>
    <property type="match status" value="1"/>
</dbReference>
<evidence type="ECO:0000313" key="10">
    <source>
        <dbReference type="Proteomes" id="UP001149074"/>
    </source>
</evidence>
<feature type="transmembrane region" description="Helical" evidence="7">
    <location>
        <begin position="177"/>
        <end position="195"/>
    </location>
</feature>
<feature type="transmembrane region" description="Helical" evidence="7">
    <location>
        <begin position="89"/>
        <end position="108"/>
    </location>
</feature>
<feature type="transmembrane region" description="Helical" evidence="7">
    <location>
        <begin position="384"/>
        <end position="409"/>
    </location>
</feature>
<dbReference type="GeneID" id="81357569"/>
<feature type="transmembrane region" description="Helical" evidence="7">
    <location>
        <begin position="354"/>
        <end position="372"/>
    </location>
</feature>
<feature type="domain" description="Major facilitator superfamily (MFS) profile" evidence="8">
    <location>
        <begin position="21"/>
        <end position="483"/>
    </location>
</feature>
<evidence type="ECO:0000256" key="2">
    <source>
        <dbReference type="ARBA" id="ARBA00022448"/>
    </source>
</evidence>
<evidence type="ECO:0000256" key="5">
    <source>
        <dbReference type="ARBA" id="ARBA00023136"/>
    </source>
</evidence>
<feature type="transmembrane region" description="Helical" evidence="7">
    <location>
        <begin position="262"/>
        <end position="282"/>
    </location>
</feature>
<dbReference type="GO" id="GO:0005886">
    <property type="term" value="C:plasma membrane"/>
    <property type="evidence" value="ECO:0007669"/>
    <property type="project" value="TreeGrafter"/>
</dbReference>
<evidence type="ECO:0000256" key="4">
    <source>
        <dbReference type="ARBA" id="ARBA00022989"/>
    </source>
</evidence>
<dbReference type="InterPro" id="IPR020846">
    <property type="entry name" value="MFS_dom"/>
</dbReference>
<feature type="region of interest" description="Disordered" evidence="6">
    <location>
        <begin position="226"/>
        <end position="250"/>
    </location>
</feature>
<keyword evidence="2" id="KW-0813">Transport</keyword>
<dbReference type="AlphaFoldDB" id="A0A9W9FF64"/>
<dbReference type="OrthoDB" id="2441642at2759"/>
<reference evidence="9" key="2">
    <citation type="journal article" date="2023" name="IMA Fungus">
        <title>Comparative genomic study of the Penicillium genus elucidates a diverse pangenome and 15 lateral gene transfer events.</title>
        <authorList>
            <person name="Petersen C."/>
            <person name="Sorensen T."/>
            <person name="Nielsen M.R."/>
            <person name="Sondergaard T.E."/>
            <person name="Sorensen J.L."/>
            <person name="Fitzpatrick D.A."/>
            <person name="Frisvad J.C."/>
            <person name="Nielsen K.L."/>
        </authorList>
    </citation>
    <scope>NUCLEOTIDE SEQUENCE</scope>
    <source>
        <strain evidence="9">IBT 30761</strain>
    </source>
</reference>
<dbReference type="Pfam" id="PF07690">
    <property type="entry name" value="MFS_1"/>
    <property type="match status" value="1"/>
</dbReference>
<dbReference type="PANTHER" id="PTHR23502">
    <property type="entry name" value="MAJOR FACILITATOR SUPERFAMILY"/>
    <property type="match status" value="1"/>
</dbReference>
<dbReference type="RefSeq" id="XP_056474749.1">
    <property type="nucleotide sequence ID" value="XM_056618590.1"/>
</dbReference>
<dbReference type="FunFam" id="1.20.1720.10:FF:000009">
    <property type="entry name" value="MFS multidrug transporter"/>
    <property type="match status" value="1"/>
</dbReference>
<keyword evidence="3 7" id="KW-0812">Transmembrane</keyword>
<comment type="caution">
    <text evidence="9">The sequence shown here is derived from an EMBL/GenBank/DDBJ whole genome shotgun (WGS) entry which is preliminary data.</text>
</comment>
<feature type="transmembrane region" description="Helical" evidence="7">
    <location>
        <begin position="120"/>
        <end position="138"/>
    </location>
</feature>
<evidence type="ECO:0000256" key="3">
    <source>
        <dbReference type="ARBA" id="ARBA00022692"/>
    </source>
</evidence>
<comment type="subcellular location">
    <subcellularLocation>
        <location evidence="1">Membrane</location>
        <topology evidence="1">Multi-pass membrane protein</topology>
    </subcellularLocation>
</comment>
<keyword evidence="4 7" id="KW-1133">Transmembrane helix</keyword>
<evidence type="ECO:0000256" key="7">
    <source>
        <dbReference type="SAM" id="Phobius"/>
    </source>
</evidence>
<feature type="transmembrane region" description="Helical" evidence="7">
    <location>
        <begin position="449"/>
        <end position="468"/>
    </location>
</feature>
<keyword evidence="10" id="KW-1185">Reference proteome</keyword>
<dbReference type="GO" id="GO:0022857">
    <property type="term" value="F:transmembrane transporter activity"/>
    <property type="evidence" value="ECO:0007669"/>
    <property type="project" value="InterPro"/>
</dbReference>
<reference evidence="9" key="1">
    <citation type="submission" date="2022-11" db="EMBL/GenBank/DDBJ databases">
        <authorList>
            <person name="Petersen C."/>
        </authorList>
    </citation>
    <scope>NUCLEOTIDE SEQUENCE</scope>
    <source>
        <strain evidence="9">IBT 30761</strain>
    </source>
</reference>
<feature type="transmembrane region" description="Helical" evidence="7">
    <location>
        <begin position="59"/>
        <end position="77"/>
    </location>
</feature>